<comment type="subcellular location">
    <subcellularLocation>
        <location evidence="5">Mitochondrion inner membrane</location>
    </subcellularLocation>
</comment>
<dbReference type="Gene3D" id="3.75.10.10">
    <property type="entry name" value="L-arginine/glycine Amidinotransferase, Chain A"/>
    <property type="match status" value="1"/>
</dbReference>
<comment type="catalytic activity">
    <reaction evidence="5">
        <text>L-arginine + glycine = guanidinoacetate + L-ornithine</text>
        <dbReference type="Rhea" id="RHEA:13201"/>
        <dbReference type="ChEBI" id="CHEBI:32682"/>
        <dbReference type="ChEBI" id="CHEBI:46911"/>
        <dbReference type="ChEBI" id="CHEBI:57305"/>
        <dbReference type="ChEBI" id="CHEBI:57742"/>
        <dbReference type="EC" id="2.1.4.1"/>
    </reaction>
</comment>
<evidence type="ECO:0000313" key="7">
    <source>
        <dbReference type="Proteomes" id="UP001292079"/>
    </source>
</evidence>
<dbReference type="EC" id="2.1.4.1" evidence="5"/>
<dbReference type="SUPFAM" id="SSF55909">
    <property type="entry name" value="Pentein"/>
    <property type="match status" value="1"/>
</dbReference>
<proteinExistence type="inferred from homology"/>
<comment type="similarity">
    <text evidence="2 5">Belongs to the amidinotransferase family.</text>
</comment>
<comment type="pathway">
    <text evidence="1 5">Amine and polyamine biosynthesis; creatine biosynthesis; creatine from L-arginine and glycine: step 1/2.</text>
</comment>
<dbReference type="Proteomes" id="UP001292079">
    <property type="component" value="Unassembled WGS sequence"/>
</dbReference>
<evidence type="ECO:0000256" key="3">
    <source>
        <dbReference type="ARBA" id="ARBA00022679"/>
    </source>
</evidence>
<feature type="active site" evidence="4">
    <location>
        <position position="332"/>
    </location>
</feature>
<comment type="caution">
    <text evidence="6">The sequence shown here is derived from an EMBL/GenBank/DDBJ whole genome shotgun (WGS) entry which is preliminary data.</text>
</comment>
<evidence type="ECO:0000256" key="1">
    <source>
        <dbReference type="ARBA" id="ARBA00004858"/>
    </source>
</evidence>
<dbReference type="CDD" id="cd21136">
    <property type="entry name" value="amidinotransferase_AGAT-like"/>
    <property type="match status" value="1"/>
</dbReference>
<reference evidence="6" key="1">
    <citation type="submission" date="2022-04" db="EMBL/GenBank/DDBJ databases">
        <authorList>
            <person name="Xu L."/>
            <person name="Lv Z."/>
        </authorList>
    </citation>
    <scope>NUCLEOTIDE SEQUENCE</scope>
    <source>
        <strain evidence="6">LV_2022a</strain>
    </source>
</reference>
<dbReference type="GO" id="GO:0006601">
    <property type="term" value="P:creatine biosynthetic process"/>
    <property type="evidence" value="ECO:0007669"/>
    <property type="project" value="UniProtKB-UniRule"/>
</dbReference>
<keyword evidence="5" id="KW-0999">Mitochondrion inner membrane</keyword>
<gene>
    <name evidence="6" type="ORF">MN116_002863</name>
</gene>
<protein>
    <recommendedName>
        <fullName evidence="5">Glycine amidinotransferase</fullName>
        <ecNumber evidence="5">2.1.4.1</ecNumber>
    </recommendedName>
    <alternativeName>
        <fullName evidence="5">L-arginine:glycine amidinotransferase</fullName>
    </alternativeName>
</protein>
<evidence type="ECO:0000256" key="2">
    <source>
        <dbReference type="ARBA" id="ARBA00006943"/>
    </source>
</evidence>
<evidence type="ECO:0000256" key="4">
    <source>
        <dbReference type="PIRSR" id="PIRSR633195-1"/>
    </source>
</evidence>
<keyword evidence="5" id="KW-0472">Membrane</keyword>
<name>A0AAE2D813_SCHME</name>
<keyword evidence="3 5" id="KW-0808">Transferase</keyword>
<dbReference type="EMBL" id="JALJAT010000002">
    <property type="protein sequence ID" value="KAK4473500.1"/>
    <property type="molecule type" value="Genomic_DNA"/>
</dbReference>
<organism evidence="6 7">
    <name type="scientific">Schistosoma mekongi</name>
    <name type="common">Parasitic worm</name>
    <dbReference type="NCBI Taxonomy" id="38744"/>
    <lineage>
        <taxon>Eukaryota</taxon>
        <taxon>Metazoa</taxon>
        <taxon>Spiralia</taxon>
        <taxon>Lophotrochozoa</taxon>
        <taxon>Platyhelminthes</taxon>
        <taxon>Trematoda</taxon>
        <taxon>Digenea</taxon>
        <taxon>Strigeidida</taxon>
        <taxon>Schistosomatoidea</taxon>
        <taxon>Schistosomatidae</taxon>
        <taxon>Schistosoma</taxon>
    </lineage>
</organism>
<keyword evidence="5" id="KW-0496">Mitochondrion</keyword>
<comment type="subunit">
    <text evidence="5">Homodimer.</text>
</comment>
<dbReference type="GO" id="GO:0015068">
    <property type="term" value="F:glycine amidinotransferase activity"/>
    <property type="evidence" value="ECO:0007669"/>
    <property type="project" value="UniProtKB-UniRule"/>
</dbReference>
<reference evidence="6" key="2">
    <citation type="journal article" date="2023" name="Infect Dis Poverty">
        <title>Chromosome-scale genome of the human blood fluke Schistosoma mekongi and its implications for public health.</title>
        <authorList>
            <person name="Zhou M."/>
            <person name="Xu L."/>
            <person name="Xu D."/>
            <person name="Chen W."/>
            <person name="Khan J."/>
            <person name="Hu Y."/>
            <person name="Huang H."/>
            <person name="Wei H."/>
            <person name="Zhang Y."/>
            <person name="Chusongsang P."/>
            <person name="Tanasarnprasert K."/>
            <person name="Hu X."/>
            <person name="Limpanont Y."/>
            <person name="Lv Z."/>
        </authorList>
    </citation>
    <scope>NUCLEOTIDE SEQUENCE</scope>
    <source>
        <strain evidence="6">LV_2022a</strain>
    </source>
</reference>
<dbReference type="GO" id="GO:0005758">
    <property type="term" value="C:mitochondrial intermembrane space"/>
    <property type="evidence" value="ECO:0007669"/>
    <property type="project" value="TreeGrafter"/>
</dbReference>
<dbReference type="InterPro" id="IPR033195">
    <property type="entry name" value="AmidinoTrfase"/>
</dbReference>
<sequence length="461" mass="53346">MASSILYKFSRQSYKQIKCMQNVASARSKIISTSYSTHVTQEANLKSPVNSWNEWDSLEEIIVGTPEYSVVPHLLPEVKPCIASAKHNFYIQNGGKYWADVIPKEHWQLLCKEVEDFVKILELEGIKVVRPVPIDHKKSYEILDFETQGFYAAMPRDFLLIIGDEMIEATMTWRSRYFEFLAYRPLTLNYWRQGAKWTIAPKPTNFSNLIKFFKKSFAADERRFQFLVDIGPLVKMFLTYWIQHSDENCINRLLDNPVNIGTANESSPYYGKVTTESEPCFDAADFIRAGRDIFAQRSQVTNLSGIEWVRRHLEPRGIKVHRLTFTDPRPMHIDATFSLVKSGIAIQNPDRPCHQADILRKAGWKIVDAPEPLMKKDHEMWLGSNWLSMNVLMLDPNRVIVESEETGMQELYKRLGIQPIPVKLRHANSIGGGFHCWTCDIRRKSKLESYFDWSNGEIPLT</sequence>
<dbReference type="AlphaFoldDB" id="A0AAE2D813"/>
<evidence type="ECO:0000256" key="5">
    <source>
        <dbReference type="RuleBase" id="RU367092"/>
    </source>
</evidence>
<dbReference type="PANTHER" id="PTHR10488:SF1">
    <property type="entry name" value="GLYCINE AMIDINOTRANSFERASE, MITOCHONDRIAL"/>
    <property type="match status" value="1"/>
</dbReference>
<evidence type="ECO:0000313" key="6">
    <source>
        <dbReference type="EMBL" id="KAK4473500.1"/>
    </source>
</evidence>
<dbReference type="GO" id="GO:0005743">
    <property type="term" value="C:mitochondrial inner membrane"/>
    <property type="evidence" value="ECO:0007669"/>
    <property type="project" value="UniProtKB-SubCell"/>
</dbReference>
<feature type="active site" evidence="4">
    <location>
        <position position="282"/>
    </location>
</feature>
<comment type="function">
    <text evidence="5">Catalyzes the biosynthesis of guanidinoacetate, the immediate precursor of creatine. Creatine plays a vital role in energy metabolism in muscle tissues. May play a role in embryonic and central nervous system development.</text>
</comment>
<accession>A0AAE2D813</accession>
<feature type="active site" description="Amidino-cysteine intermediate" evidence="4">
    <location>
        <position position="436"/>
    </location>
</feature>
<dbReference type="PANTHER" id="PTHR10488">
    <property type="entry name" value="GLYCINE AMIDINOTRANSFERASE, MITOCHONDRIAL"/>
    <property type="match status" value="1"/>
</dbReference>
<keyword evidence="7" id="KW-1185">Reference proteome</keyword>